<evidence type="ECO:0000313" key="4">
    <source>
        <dbReference type="Proteomes" id="UP000277212"/>
    </source>
</evidence>
<dbReference type="PANTHER" id="PTHR42109">
    <property type="entry name" value="UNPLACED GENOMIC SCAFFOLD UM_SCAF_CONTIG_1.265, WHOLE GENOME SHOTGUN SEQUENCE"/>
    <property type="match status" value="1"/>
</dbReference>
<feature type="transmembrane region" description="Helical" evidence="1">
    <location>
        <begin position="63"/>
        <end position="85"/>
    </location>
</feature>
<feature type="transmembrane region" description="Helical" evidence="1">
    <location>
        <begin position="209"/>
        <end position="231"/>
    </location>
</feature>
<dbReference type="OrthoDB" id="2560628at2759"/>
<feature type="domain" description="DUF7702" evidence="2">
    <location>
        <begin position="6"/>
        <end position="227"/>
    </location>
</feature>
<feature type="transmembrane region" description="Helical" evidence="1">
    <location>
        <begin position="135"/>
        <end position="159"/>
    </location>
</feature>
<name>A0A3M2SRC8_9HYPO</name>
<reference evidence="3 4" key="1">
    <citation type="submission" date="2017-06" db="EMBL/GenBank/DDBJ databases">
        <title>Comparative genomic analysis of Ambrosia Fusariam Clade fungi.</title>
        <authorList>
            <person name="Stajich J.E."/>
            <person name="Carrillo J."/>
            <person name="Kijimoto T."/>
            <person name="Eskalen A."/>
            <person name="O'Donnell K."/>
            <person name="Kasson M."/>
        </authorList>
    </citation>
    <scope>NUCLEOTIDE SEQUENCE [LARGE SCALE GENOMIC DNA]</scope>
    <source>
        <strain evidence="3">UCR3666</strain>
    </source>
</reference>
<evidence type="ECO:0000313" key="3">
    <source>
        <dbReference type="EMBL" id="RMJ20098.1"/>
    </source>
</evidence>
<dbReference type="EMBL" id="NKUJ01000002">
    <property type="protein sequence ID" value="RMJ20098.1"/>
    <property type="molecule type" value="Genomic_DNA"/>
</dbReference>
<keyword evidence="1" id="KW-0472">Membrane</keyword>
<gene>
    <name evidence="3" type="ORF">CDV36_000250</name>
</gene>
<organism evidence="3 4">
    <name type="scientific">Fusarium kuroshium</name>
    <dbReference type="NCBI Taxonomy" id="2010991"/>
    <lineage>
        <taxon>Eukaryota</taxon>
        <taxon>Fungi</taxon>
        <taxon>Dikarya</taxon>
        <taxon>Ascomycota</taxon>
        <taxon>Pezizomycotina</taxon>
        <taxon>Sordariomycetes</taxon>
        <taxon>Hypocreomycetidae</taxon>
        <taxon>Hypocreales</taxon>
        <taxon>Nectriaceae</taxon>
        <taxon>Fusarium</taxon>
        <taxon>Fusarium solani species complex</taxon>
    </lineage>
</organism>
<feature type="transmembrane region" description="Helical" evidence="1">
    <location>
        <begin position="105"/>
        <end position="123"/>
    </location>
</feature>
<sequence>MAGEFKFRHGIAATQIPIFSVFLFFGILFYFQKKNGWFSIALFSIIRLTGASCMLATLTNGSYGVWAAVYVCESLGLVLLTFLLLNMLQRANTFAQVLTPWHFRVPELICWAGMGLSIAYYATASQRDDATKPGGLAQASMGLFVALYAWALLLAFYLVQRWSSIPEDERRGMWSFGACAPFMIVRTTYSVAFTATGDKKFSAVVGSPYMYLFMSLLMETAILGIVTWAIYTMPRLVTKSPKESVEGGSYRMMDMRDER</sequence>
<feature type="transmembrane region" description="Helical" evidence="1">
    <location>
        <begin position="12"/>
        <end position="31"/>
    </location>
</feature>
<comment type="caution">
    <text evidence="3">The sequence shown here is derived from an EMBL/GenBank/DDBJ whole genome shotgun (WGS) entry which is preliminary data.</text>
</comment>
<keyword evidence="1" id="KW-0812">Transmembrane</keyword>
<dbReference type="STRING" id="2010991.A0A3M2SRC8"/>
<dbReference type="PANTHER" id="PTHR42109:SF2">
    <property type="entry name" value="INTEGRAL MEMBRANE PROTEIN"/>
    <property type="match status" value="1"/>
</dbReference>
<dbReference type="InterPro" id="IPR056119">
    <property type="entry name" value="DUF7702"/>
</dbReference>
<feature type="transmembrane region" description="Helical" evidence="1">
    <location>
        <begin position="171"/>
        <end position="189"/>
    </location>
</feature>
<dbReference type="AlphaFoldDB" id="A0A3M2SRC8"/>
<evidence type="ECO:0000259" key="2">
    <source>
        <dbReference type="Pfam" id="PF24800"/>
    </source>
</evidence>
<feature type="transmembrane region" description="Helical" evidence="1">
    <location>
        <begin position="38"/>
        <end position="57"/>
    </location>
</feature>
<keyword evidence="4" id="KW-1185">Reference proteome</keyword>
<dbReference type="Proteomes" id="UP000277212">
    <property type="component" value="Unassembled WGS sequence"/>
</dbReference>
<protein>
    <recommendedName>
        <fullName evidence="2">DUF7702 domain-containing protein</fullName>
    </recommendedName>
</protein>
<evidence type="ECO:0000256" key="1">
    <source>
        <dbReference type="SAM" id="Phobius"/>
    </source>
</evidence>
<proteinExistence type="predicted"/>
<keyword evidence="1" id="KW-1133">Transmembrane helix</keyword>
<dbReference type="Pfam" id="PF24800">
    <property type="entry name" value="DUF7702"/>
    <property type="match status" value="1"/>
</dbReference>
<accession>A0A3M2SRC8</accession>